<dbReference type="AlphaFoldDB" id="A0AAW1UP18"/>
<accession>A0AAW1UP18</accession>
<dbReference type="EMBL" id="JARQZJ010000074">
    <property type="protein sequence ID" value="KAK9882277.1"/>
    <property type="molecule type" value="Genomic_DNA"/>
</dbReference>
<sequence>MYSVKLQKHNHGSLRPNMNLTLTNYAKITTNHQVLRKVYLDQKNKYPDFAQVYTDASRHTEGSAAVVYHEQIQHVFGIPTQCRIFTGEVAALRETLTKSHRIG</sequence>
<reference evidence="1 2" key="1">
    <citation type="submission" date="2023-03" db="EMBL/GenBank/DDBJ databases">
        <title>Genome insight into feeding habits of ladybird beetles.</title>
        <authorList>
            <person name="Li H.-S."/>
            <person name="Huang Y.-H."/>
            <person name="Pang H."/>
        </authorList>
    </citation>
    <scope>NUCLEOTIDE SEQUENCE [LARGE SCALE GENOMIC DNA]</scope>
    <source>
        <strain evidence="1">SYSU_2023b</strain>
        <tissue evidence="1">Whole body</tissue>
    </source>
</reference>
<keyword evidence="2" id="KW-1185">Reference proteome</keyword>
<evidence type="ECO:0000313" key="1">
    <source>
        <dbReference type="EMBL" id="KAK9882277.1"/>
    </source>
</evidence>
<comment type="caution">
    <text evidence="1">The sequence shown here is derived from an EMBL/GenBank/DDBJ whole genome shotgun (WGS) entry which is preliminary data.</text>
</comment>
<gene>
    <name evidence="1" type="ORF">WA026_020385</name>
</gene>
<proteinExistence type="predicted"/>
<protein>
    <submittedName>
        <fullName evidence="1">Uncharacterized protein</fullName>
    </submittedName>
</protein>
<name>A0AAW1UP18_9CUCU</name>
<dbReference type="Proteomes" id="UP001431783">
    <property type="component" value="Unassembled WGS sequence"/>
</dbReference>
<organism evidence="1 2">
    <name type="scientific">Henosepilachna vigintioctopunctata</name>
    <dbReference type="NCBI Taxonomy" id="420089"/>
    <lineage>
        <taxon>Eukaryota</taxon>
        <taxon>Metazoa</taxon>
        <taxon>Ecdysozoa</taxon>
        <taxon>Arthropoda</taxon>
        <taxon>Hexapoda</taxon>
        <taxon>Insecta</taxon>
        <taxon>Pterygota</taxon>
        <taxon>Neoptera</taxon>
        <taxon>Endopterygota</taxon>
        <taxon>Coleoptera</taxon>
        <taxon>Polyphaga</taxon>
        <taxon>Cucujiformia</taxon>
        <taxon>Coccinelloidea</taxon>
        <taxon>Coccinellidae</taxon>
        <taxon>Epilachninae</taxon>
        <taxon>Epilachnini</taxon>
        <taxon>Henosepilachna</taxon>
    </lineage>
</organism>
<evidence type="ECO:0000313" key="2">
    <source>
        <dbReference type="Proteomes" id="UP001431783"/>
    </source>
</evidence>